<dbReference type="Gene3D" id="2.130.10.10">
    <property type="entry name" value="YVTN repeat-like/Quinoprotein amine dehydrogenase"/>
    <property type="match status" value="1"/>
</dbReference>
<proteinExistence type="predicted"/>
<dbReference type="AlphaFoldDB" id="A0AAD9KFE3"/>
<dbReference type="PANTHER" id="PTHR13743:SF162">
    <property type="entry name" value="NEUROBEACHIN"/>
    <property type="match status" value="1"/>
</dbReference>
<dbReference type="Proteomes" id="UP001208570">
    <property type="component" value="Unassembled WGS sequence"/>
</dbReference>
<dbReference type="CDD" id="cd06071">
    <property type="entry name" value="Beach"/>
    <property type="match status" value="1"/>
</dbReference>
<dbReference type="SMART" id="SM00320">
    <property type="entry name" value="WD40"/>
    <property type="match status" value="2"/>
</dbReference>
<feature type="domain" description="BEACH" evidence="2">
    <location>
        <begin position="265"/>
        <end position="507"/>
    </location>
</feature>
<dbReference type="SUPFAM" id="SSF81837">
    <property type="entry name" value="BEACH domain"/>
    <property type="match status" value="1"/>
</dbReference>
<dbReference type="GO" id="GO:0016020">
    <property type="term" value="C:membrane"/>
    <property type="evidence" value="ECO:0007669"/>
    <property type="project" value="TreeGrafter"/>
</dbReference>
<dbReference type="GO" id="GO:0019901">
    <property type="term" value="F:protein kinase binding"/>
    <property type="evidence" value="ECO:0007669"/>
    <property type="project" value="TreeGrafter"/>
</dbReference>
<dbReference type="InterPro" id="IPR050865">
    <property type="entry name" value="BEACH_Domain"/>
</dbReference>
<keyword evidence="4" id="KW-1185">Reference proteome</keyword>
<protein>
    <recommendedName>
        <fullName evidence="2">BEACH domain-containing protein</fullName>
    </recommendedName>
</protein>
<feature type="region of interest" description="Disordered" evidence="1">
    <location>
        <begin position="495"/>
        <end position="531"/>
    </location>
</feature>
<dbReference type="InterPro" id="IPR036322">
    <property type="entry name" value="WD40_repeat_dom_sf"/>
</dbReference>
<dbReference type="InterPro" id="IPR000409">
    <property type="entry name" value="BEACH_dom"/>
</dbReference>
<comment type="caution">
    <text evidence="3">The sequence shown here is derived from an EMBL/GenBank/DDBJ whole genome shotgun (WGS) entry which is preliminary data.</text>
</comment>
<evidence type="ECO:0000313" key="4">
    <source>
        <dbReference type="Proteomes" id="UP001208570"/>
    </source>
</evidence>
<dbReference type="SMART" id="SM01026">
    <property type="entry name" value="Beach"/>
    <property type="match status" value="1"/>
</dbReference>
<dbReference type="InterPro" id="IPR015943">
    <property type="entry name" value="WD40/YVTN_repeat-like_dom_sf"/>
</dbReference>
<dbReference type="Gene3D" id="1.10.1540.10">
    <property type="entry name" value="BEACH domain"/>
    <property type="match status" value="2"/>
</dbReference>
<dbReference type="GO" id="GO:0005829">
    <property type="term" value="C:cytosol"/>
    <property type="evidence" value="ECO:0007669"/>
    <property type="project" value="TreeGrafter"/>
</dbReference>
<dbReference type="SUPFAM" id="SSF50978">
    <property type="entry name" value="WD40 repeat-like"/>
    <property type="match status" value="1"/>
</dbReference>
<gene>
    <name evidence="3" type="ORF">LSH36_7g14012</name>
</gene>
<dbReference type="InterPro" id="IPR001680">
    <property type="entry name" value="WD40_rpt"/>
</dbReference>
<reference evidence="3" key="1">
    <citation type="journal article" date="2023" name="Mol. Biol. Evol.">
        <title>Third-Generation Sequencing Reveals the Adaptive Role of the Epigenome in Three Deep-Sea Polychaetes.</title>
        <authorList>
            <person name="Perez M."/>
            <person name="Aroh O."/>
            <person name="Sun Y."/>
            <person name="Lan Y."/>
            <person name="Juniper S.K."/>
            <person name="Young C.R."/>
            <person name="Angers B."/>
            <person name="Qian P.Y."/>
        </authorList>
    </citation>
    <scope>NUCLEOTIDE SEQUENCE</scope>
    <source>
        <strain evidence="3">P08H-3</strain>
    </source>
</reference>
<organism evidence="3 4">
    <name type="scientific">Paralvinella palmiformis</name>
    <dbReference type="NCBI Taxonomy" id="53620"/>
    <lineage>
        <taxon>Eukaryota</taxon>
        <taxon>Metazoa</taxon>
        <taxon>Spiralia</taxon>
        <taxon>Lophotrochozoa</taxon>
        <taxon>Annelida</taxon>
        <taxon>Polychaeta</taxon>
        <taxon>Sedentaria</taxon>
        <taxon>Canalipalpata</taxon>
        <taxon>Terebellida</taxon>
        <taxon>Terebelliformia</taxon>
        <taxon>Alvinellidae</taxon>
        <taxon>Paralvinella</taxon>
    </lineage>
</organism>
<dbReference type="EMBL" id="JAODUP010000007">
    <property type="protein sequence ID" value="KAK2169770.1"/>
    <property type="molecule type" value="Genomic_DNA"/>
</dbReference>
<evidence type="ECO:0000313" key="3">
    <source>
        <dbReference type="EMBL" id="KAK2169770.1"/>
    </source>
</evidence>
<dbReference type="PANTHER" id="PTHR13743">
    <property type="entry name" value="BEIGE/BEACH-RELATED"/>
    <property type="match status" value="1"/>
</dbReference>
<dbReference type="GO" id="GO:0008104">
    <property type="term" value="P:intracellular protein localization"/>
    <property type="evidence" value="ECO:0007669"/>
    <property type="project" value="TreeGrafter"/>
</dbReference>
<evidence type="ECO:0000259" key="2">
    <source>
        <dbReference type="PROSITE" id="PS50197"/>
    </source>
</evidence>
<dbReference type="PROSITE" id="PS50197">
    <property type="entry name" value="BEACH"/>
    <property type="match status" value="1"/>
</dbReference>
<sequence>MPSRTKRMRQSACRWLAVESVVLPDVIACQRMAHVNSDELFICKRRQQSMRDYRKVPPVEPVGHRQMPRRSRGRYGLVDVGGPLGRKSGTVEKQVLEVFKCVWMTLFGEMMLNHKYHKYWDRCVDSWDYRQRDRRIGITTVLQYVDHLHGKWYFSEIRAIFSRRLIKIGSPLLFIPSKQTKDISLKIMVSQRASTLLHLPFFGEETLASVSYDRWRYTTLGRVPDAAVMFAFPDHATLKKVILALPRVGVGVKYGLPQKREMSLTSPKQLFKMSNMMQRWQRREISNFDYLMYLNTVAGRSYNDLNQYPVYPWVIVNYESTDLDLGLPSNYRDLSKEPFTTFFLNMQGGKFDYANRTFHSVSQSWKNCQRDTSDVKELIPEFYYLPDMFVNANSYNLGINENKKDIADVELPPWAKSPEDFVRINRMALESEFISCQLHQWIDLIFGYKQKGPEAVRATNVFYYLTYEGNVNMSAITDPVMREALENQIRNFGQTPSQLMTEPHPPPTTPPSPQPTYSDKQDQPPPLPLAMDQLLGVDHPTPKAILTGHQSDVTYAVVSAELGIVVSGSKGCGGDNGVVEVWRTHDLNVLYTYPACDSSVRSLALSHDQRYLIAGLATGCLIVFNIDFNKWHHEFQERYQ</sequence>
<name>A0AAD9KFE3_9ANNE</name>
<evidence type="ECO:0000256" key="1">
    <source>
        <dbReference type="SAM" id="MobiDB-lite"/>
    </source>
</evidence>
<feature type="compositionally biased region" description="Pro residues" evidence="1">
    <location>
        <begin position="503"/>
        <end position="514"/>
    </location>
</feature>
<dbReference type="Pfam" id="PF02138">
    <property type="entry name" value="Beach"/>
    <property type="match status" value="2"/>
</dbReference>
<dbReference type="InterPro" id="IPR036372">
    <property type="entry name" value="BEACH_dom_sf"/>
</dbReference>
<accession>A0AAD9KFE3</accession>